<feature type="transmembrane region" description="Helical" evidence="7">
    <location>
        <begin position="6"/>
        <end position="24"/>
    </location>
</feature>
<feature type="transmembrane region" description="Helical" evidence="7">
    <location>
        <begin position="333"/>
        <end position="353"/>
    </location>
</feature>
<dbReference type="Proteomes" id="UP000000844">
    <property type="component" value="Chromosome"/>
</dbReference>
<evidence type="ECO:0000256" key="9">
    <source>
        <dbReference type="PIRSR" id="PIRSR600715-1"/>
    </source>
</evidence>
<sequence>MLIGAIVAFVISIFITPFAIKLLRRWQQPVRNELGLASNEGKQRTPTMGGIVFVCATVIAYAVGHVSLLPLQGRPHLPTVTGLMLLGLLVGGAFIGLLDDILKVVKRHPGGLAGRYKILGQIVVGAGFGAMALYLPSPEGYTVGTGHLSLVRDLPWANITEIGALVVFVLVVMAASNSVNLTDGLDGLAAGSTAIVMAAYVVIAFWQYRHWCAEVPKLGPCYEVRDPLEVALVAGAAAGALVGFLWWNTSPAKIIMGDVGSLGLGCLIAGMAMATRTLLLLPVVCGLFVFVTSSRIIQYVSFKTTGKRVFRMSPIHHHFEMAGWSEVTIVTRFWLLAAISASLAIGVFFAEFLRAAGG</sequence>
<organism evidence="10 11">
    <name type="scientific">Stackebrandtia nassauensis (strain DSM 44728 / CIP 108903 / NRRL B-16338 / NBRC 102104 / LLR-40K-21)</name>
    <dbReference type="NCBI Taxonomy" id="446470"/>
    <lineage>
        <taxon>Bacteria</taxon>
        <taxon>Bacillati</taxon>
        <taxon>Actinomycetota</taxon>
        <taxon>Actinomycetes</taxon>
        <taxon>Glycomycetales</taxon>
        <taxon>Glycomycetaceae</taxon>
        <taxon>Stackebrandtia</taxon>
    </lineage>
</organism>
<feature type="transmembrane region" description="Helical" evidence="7">
    <location>
        <begin position="45"/>
        <end position="64"/>
    </location>
</feature>
<evidence type="ECO:0000256" key="3">
    <source>
        <dbReference type="ARBA" id="ARBA00022679"/>
    </source>
</evidence>
<dbReference type="Pfam" id="PF10555">
    <property type="entry name" value="MraY_sig1"/>
    <property type="match status" value="1"/>
</dbReference>
<dbReference type="InterPro" id="IPR003524">
    <property type="entry name" value="PNAcMuramoyl-5peptid_Trfase"/>
</dbReference>
<dbReference type="GO" id="GO:0008963">
    <property type="term" value="F:phospho-N-acetylmuramoyl-pentapeptide-transferase activity"/>
    <property type="evidence" value="ECO:0007669"/>
    <property type="project" value="UniProtKB-UniRule"/>
</dbReference>
<accession>D3Q9T7</accession>
<dbReference type="CDD" id="cd06852">
    <property type="entry name" value="GT_MraY"/>
    <property type="match status" value="1"/>
</dbReference>
<evidence type="ECO:0000313" key="11">
    <source>
        <dbReference type="Proteomes" id="UP000000844"/>
    </source>
</evidence>
<keyword evidence="4 7" id="KW-0812">Transmembrane</keyword>
<dbReference type="PANTHER" id="PTHR22926">
    <property type="entry name" value="PHOSPHO-N-ACETYLMURAMOYL-PENTAPEPTIDE-TRANSFERASE"/>
    <property type="match status" value="1"/>
</dbReference>
<dbReference type="KEGG" id="sna:Snas_4996"/>
<evidence type="ECO:0000256" key="6">
    <source>
        <dbReference type="ARBA" id="ARBA00023136"/>
    </source>
</evidence>
<feature type="transmembrane region" description="Helical" evidence="7">
    <location>
        <begin position="279"/>
        <end position="302"/>
    </location>
</feature>
<dbReference type="EMBL" id="CP001778">
    <property type="protein sequence ID" value="ADD44633.1"/>
    <property type="molecule type" value="Genomic_DNA"/>
</dbReference>
<protein>
    <recommendedName>
        <fullName evidence="7 8">Phospho-N-acetylmuramoyl-pentapeptide-transferase</fullName>
        <ecNumber evidence="7 8">2.7.8.13</ecNumber>
    </recommendedName>
    <alternativeName>
        <fullName evidence="7">UDP-MurNAc-pentapeptide phosphotransferase</fullName>
    </alternativeName>
</protein>
<comment type="cofactor">
    <cofactor evidence="7 9">
        <name>Mg(2+)</name>
        <dbReference type="ChEBI" id="CHEBI:18420"/>
    </cofactor>
</comment>
<reference evidence="10 11" key="1">
    <citation type="journal article" date="2009" name="Stand. Genomic Sci.">
        <title>Complete genome sequence of Stackebrandtia nassauensis type strain (LLR-40K-21).</title>
        <authorList>
            <person name="Munk C."/>
            <person name="Lapidus A."/>
            <person name="Copeland A."/>
            <person name="Jando M."/>
            <person name="Mayilraj S."/>
            <person name="Glavina Del Rio T."/>
            <person name="Nolan M."/>
            <person name="Chen F."/>
            <person name="Lucas S."/>
            <person name="Tice H."/>
            <person name="Cheng J.F."/>
            <person name="Han C."/>
            <person name="Detter J.C."/>
            <person name="Bruce D."/>
            <person name="Goodwin L."/>
            <person name="Chain P."/>
            <person name="Pitluck S."/>
            <person name="Goker M."/>
            <person name="Ovchinikova G."/>
            <person name="Pati A."/>
            <person name="Ivanova N."/>
            <person name="Mavromatis K."/>
            <person name="Chen A."/>
            <person name="Palaniappan K."/>
            <person name="Land M."/>
            <person name="Hauser L."/>
            <person name="Chang Y.J."/>
            <person name="Jeffries C.D."/>
            <person name="Bristow J."/>
            <person name="Eisen J.A."/>
            <person name="Markowitz V."/>
            <person name="Hugenholtz P."/>
            <person name="Kyrpides N.C."/>
            <person name="Klenk H.P."/>
        </authorList>
    </citation>
    <scope>NUCLEOTIDE SEQUENCE [LARGE SCALE GENOMIC DNA]</scope>
    <source>
        <strain evidence="11">DSM 44728 / CIP 108903 / NRRL B-16338 / NBRC 102104 / LLR-40K-21</strain>
    </source>
</reference>
<dbReference type="GO" id="GO:0051301">
    <property type="term" value="P:cell division"/>
    <property type="evidence" value="ECO:0007669"/>
    <property type="project" value="UniProtKB-KW"/>
</dbReference>
<dbReference type="UniPathway" id="UPA00219"/>
<feature type="transmembrane region" description="Helical" evidence="7">
    <location>
        <begin position="156"/>
        <end position="175"/>
    </location>
</feature>
<name>D3Q9T7_STANL</name>
<gene>
    <name evidence="7" type="primary">mraY</name>
    <name evidence="10" type="ordered locus">Snas_4996</name>
</gene>
<feature type="transmembrane region" description="Helical" evidence="7">
    <location>
        <begin position="228"/>
        <end position="247"/>
    </location>
</feature>
<keyword evidence="7" id="KW-0133">Cell shape</keyword>
<evidence type="ECO:0000256" key="8">
    <source>
        <dbReference type="NCBIfam" id="TIGR00445"/>
    </source>
</evidence>
<evidence type="ECO:0000256" key="4">
    <source>
        <dbReference type="ARBA" id="ARBA00022692"/>
    </source>
</evidence>
<comment type="function">
    <text evidence="7">Catalyzes the initial step of the lipid cycle reactions in the biosynthesis of the cell wall peptidoglycan: transfers peptidoglycan precursor phospho-MurNAc-pentapeptide from UDP-MurNAc-pentapeptide onto the lipid carrier undecaprenyl phosphate, yielding undecaprenyl-pyrophosphoryl-MurNAc-pentapeptide, known as lipid I.</text>
</comment>
<keyword evidence="7" id="KW-0132">Cell division</keyword>
<dbReference type="GO" id="GO:0046872">
    <property type="term" value="F:metal ion binding"/>
    <property type="evidence" value="ECO:0007669"/>
    <property type="project" value="UniProtKB-KW"/>
</dbReference>
<evidence type="ECO:0000256" key="5">
    <source>
        <dbReference type="ARBA" id="ARBA00022989"/>
    </source>
</evidence>
<keyword evidence="7 9" id="KW-0460">Magnesium</keyword>
<proteinExistence type="inferred from homology"/>
<evidence type="ECO:0000313" key="10">
    <source>
        <dbReference type="EMBL" id="ADD44633.1"/>
    </source>
</evidence>
<dbReference type="HOGENOM" id="CLU_023982_0_1_11"/>
<feature type="binding site" evidence="9">
    <location>
        <position position="258"/>
    </location>
    <ligand>
        <name>Mg(2+)</name>
        <dbReference type="ChEBI" id="CHEBI:18420"/>
    </ligand>
</feature>
<keyword evidence="7" id="KW-0573">Peptidoglycan synthesis</keyword>
<dbReference type="PROSITE" id="PS01348">
    <property type="entry name" value="MRAY_2"/>
    <property type="match status" value="1"/>
</dbReference>
<dbReference type="NCBIfam" id="TIGR00445">
    <property type="entry name" value="mraY"/>
    <property type="match status" value="1"/>
</dbReference>
<dbReference type="InterPro" id="IPR018480">
    <property type="entry name" value="PNAcMuramoyl-5peptid_Trfase_CS"/>
</dbReference>
<dbReference type="GO" id="GO:0008360">
    <property type="term" value="P:regulation of cell shape"/>
    <property type="evidence" value="ECO:0007669"/>
    <property type="project" value="UniProtKB-KW"/>
</dbReference>
<feature type="transmembrane region" description="Helical" evidence="7">
    <location>
        <begin position="254"/>
        <end position="273"/>
    </location>
</feature>
<comment type="pathway">
    <text evidence="7">Cell wall biogenesis; peptidoglycan biosynthesis.</text>
</comment>
<comment type="similarity">
    <text evidence="2 7">Belongs to the glycosyltransferase 4 family. MraY subfamily.</text>
</comment>
<keyword evidence="7" id="KW-0131">Cell cycle</keyword>
<keyword evidence="11" id="KW-1185">Reference proteome</keyword>
<dbReference type="AlphaFoldDB" id="D3Q9T7"/>
<keyword evidence="7" id="KW-0961">Cell wall biogenesis/degradation</keyword>
<dbReference type="GO" id="GO:0005886">
    <property type="term" value="C:plasma membrane"/>
    <property type="evidence" value="ECO:0007669"/>
    <property type="project" value="UniProtKB-SubCell"/>
</dbReference>
<evidence type="ECO:0000256" key="1">
    <source>
        <dbReference type="ARBA" id="ARBA00004141"/>
    </source>
</evidence>
<keyword evidence="3 7" id="KW-0808">Transferase</keyword>
<dbReference type="GO" id="GO:0051992">
    <property type="term" value="F:UDP-N-acetylmuramoyl-L-alanyl-D-glutamyl-meso-2,6-diaminopimelyl-D-alanyl-D-alanine:undecaprenyl-phosphate transferase activity"/>
    <property type="evidence" value="ECO:0007669"/>
    <property type="project" value="RHEA"/>
</dbReference>
<dbReference type="InterPro" id="IPR000715">
    <property type="entry name" value="Glycosyl_transferase_4"/>
</dbReference>
<keyword evidence="5 7" id="KW-1133">Transmembrane helix</keyword>
<dbReference type="GO" id="GO:0009252">
    <property type="term" value="P:peptidoglycan biosynthetic process"/>
    <property type="evidence" value="ECO:0007669"/>
    <property type="project" value="UniProtKB-UniRule"/>
</dbReference>
<keyword evidence="6 7" id="KW-0472">Membrane</keyword>
<evidence type="ECO:0000256" key="2">
    <source>
        <dbReference type="ARBA" id="ARBA00005583"/>
    </source>
</evidence>
<comment type="catalytic activity">
    <reaction evidence="7">
        <text>UDP-N-acetyl-alpha-D-muramoyl-L-alanyl-gamma-D-glutamyl-meso-2,6-diaminopimeloyl-D-alanyl-D-alanine + di-trans,octa-cis-undecaprenyl phosphate = di-trans,octa-cis-undecaprenyl diphospho-N-acetyl-alpha-D-muramoyl-L-alanyl-D-glutamyl-meso-2,6-diaminopimeloyl-D-alanyl-D-alanine + UMP</text>
        <dbReference type="Rhea" id="RHEA:28386"/>
        <dbReference type="ChEBI" id="CHEBI:57865"/>
        <dbReference type="ChEBI" id="CHEBI:60392"/>
        <dbReference type="ChEBI" id="CHEBI:61386"/>
        <dbReference type="ChEBI" id="CHEBI:61387"/>
        <dbReference type="EC" id="2.7.8.13"/>
    </reaction>
</comment>
<dbReference type="Pfam" id="PF00953">
    <property type="entry name" value="Glycos_transf_4"/>
    <property type="match status" value="1"/>
</dbReference>
<feature type="binding site" evidence="9">
    <location>
        <position position="180"/>
    </location>
    <ligand>
        <name>Mg(2+)</name>
        <dbReference type="ChEBI" id="CHEBI:18420"/>
    </ligand>
</feature>
<evidence type="ECO:0000256" key="7">
    <source>
        <dbReference type="HAMAP-Rule" id="MF_00038"/>
    </source>
</evidence>
<dbReference type="HAMAP" id="MF_00038">
    <property type="entry name" value="MraY"/>
    <property type="match status" value="1"/>
</dbReference>
<keyword evidence="7 9" id="KW-0479">Metal-binding</keyword>
<dbReference type="STRING" id="446470.Snas_4996"/>
<feature type="transmembrane region" description="Helical" evidence="7">
    <location>
        <begin position="118"/>
        <end position="136"/>
    </location>
</feature>
<feature type="transmembrane region" description="Helical" evidence="7">
    <location>
        <begin position="187"/>
        <end position="208"/>
    </location>
</feature>
<dbReference type="EC" id="2.7.8.13" evidence="7 8"/>
<dbReference type="PROSITE" id="PS01347">
    <property type="entry name" value="MRAY_1"/>
    <property type="match status" value="1"/>
</dbReference>
<keyword evidence="7" id="KW-1003">Cell membrane</keyword>
<dbReference type="eggNOG" id="COG0472">
    <property type="taxonomic scope" value="Bacteria"/>
</dbReference>
<dbReference type="GO" id="GO:0071555">
    <property type="term" value="P:cell wall organization"/>
    <property type="evidence" value="ECO:0007669"/>
    <property type="project" value="UniProtKB-KW"/>
</dbReference>
<comment type="subcellular location">
    <subcellularLocation>
        <location evidence="7">Cell membrane</location>
        <topology evidence="7">Multi-pass membrane protein</topology>
    </subcellularLocation>
    <subcellularLocation>
        <location evidence="1">Membrane</location>
        <topology evidence="1">Multi-pass membrane protein</topology>
    </subcellularLocation>
</comment>
<dbReference type="PANTHER" id="PTHR22926:SF5">
    <property type="entry name" value="PHOSPHO-N-ACETYLMURAMOYL-PENTAPEPTIDE-TRANSFERASE HOMOLOG"/>
    <property type="match status" value="1"/>
</dbReference>
<feature type="transmembrane region" description="Helical" evidence="7">
    <location>
        <begin position="76"/>
        <end position="98"/>
    </location>
</feature>